<dbReference type="RefSeq" id="WP_115025611.1">
    <property type="nucleotide sequence ID" value="NZ_UGHZ01000001.1"/>
</dbReference>
<dbReference type="PANTHER" id="PTHR37422">
    <property type="entry name" value="TEICHURONIC ACID BIOSYNTHESIS PROTEIN TUAE"/>
    <property type="match status" value="1"/>
</dbReference>
<feature type="transmembrane region" description="Helical" evidence="5">
    <location>
        <begin position="371"/>
        <end position="389"/>
    </location>
</feature>
<evidence type="ECO:0000256" key="2">
    <source>
        <dbReference type="ARBA" id="ARBA00022692"/>
    </source>
</evidence>
<dbReference type="InterPro" id="IPR051533">
    <property type="entry name" value="WaaL-like"/>
</dbReference>
<name>A0A377JP18_9HELI</name>
<evidence type="ECO:0000256" key="5">
    <source>
        <dbReference type="SAM" id="Phobius"/>
    </source>
</evidence>
<feature type="transmembrane region" description="Helical" evidence="5">
    <location>
        <begin position="154"/>
        <end position="175"/>
    </location>
</feature>
<feature type="transmembrane region" description="Helical" evidence="5">
    <location>
        <begin position="395"/>
        <end position="414"/>
    </location>
</feature>
<feature type="transmembrane region" description="Helical" evidence="5">
    <location>
        <begin position="182"/>
        <end position="198"/>
    </location>
</feature>
<keyword evidence="4 5" id="KW-0472">Membrane</keyword>
<evidence type="ECO:0000256" key="4">
    <source>
        <dbReference type="ARBA" id="ARBA00023136"/>
    </source>
</evidence>
<dbReference type="InterPro" id="IPR007016">
    <property type="entry name" value="O-antigen_ligase-rel_domated"/>
</dbReference>
<feature type="transmembrane region" description="Helical" evidence="5">
    <location>
        <begin position="345"/>
        <end position="364"/>
    </location>
</feature>
<organism evidence="7 8">
    <name type="scientific">Helicobacter cinaedi</name>
    <dbReference type="NCBI Taxonomy" id="213"/>
    <lineage>
        <taxon>Bacteria</taxon>
        <taxon>Pseudomonadati</taxon>
        <taxon>Campylobacterota</taxon>
        <taxon>Epsilonproteobacteria</taxon>
        <taxon>Campylobacterales</taxon>
        <taxon>Helicobacteraceae</taxon>
        <taxon>Helicobacter</taxon>
    </lineage>
</organism>
<dbReference type="Proteomes" id="UP000255335">
    <property type="component" value="Unassembled WGS sequence"/>
</dbReference>
<dbReference type="Pfam" id="PF04932">
    <property type="entry name" value="Wzy_C"/>
    <property type="match status" value="1"/>
</dbReference>
<sequence>MRVGVSLGSVVSIVVVLFFLSATVKPFPQVVSIIMFLVCLAYFFVQKNKQDFKNITIDQNERIVYLSLMLMAFCTLPPLFIDNSFSYGLRELNIGAEYLLFAFIVLLLFKLKPTLNHRFVFYAIMLAGILNGCIAIMQLYIYPTGGRLDGYTGINEYGLICGVLCVFNAILFVFYDVNRYEKAMYILASCLSIFGLLGSALRGVMLAVLFALVVMFVVGVFLRRTNLKTFCISWCIAVLGIVCSVGIFYNTYSTTRIVDTQAEFQQMQNGKFNSSVGLRLQMYQEAWAMFKISPLFGMSAKTRLEKAQEIADIAKTTHILAAAKDGKPIYGKMHNDILNFMAKRGIIGLASLLFFYFALINMCYRNRNNIFGKLAFGLILVYIGSGFSGDPISGYAEFAFFMLAFIFIIVATYTRENQS</sequence>
<protein>
    <submittedName>
        <fullName evidence="7">O-antigen polymerase</fullName>
    </submittedName>
</protein>
<evidence type="ECO:0000256" key="1">
    <source>
        <dbReference type="ARBA" id="ARBA00004141"/>
    </source>
</evidence>
<feature type="transmembrane region" description="Helical" evidence="5">
    <location>
        <begin position="229"/>
        <end position="249"/>
    </location>
</feature>
<evidence type="ECO:0000313" key="8">
    <source>
        <dbReference type="Proteomes" id="UP000255335"/>
    </source>
</evidence>
<evidence type="ECO:0000259" key="6">
    <source>
        <dbReference type="Pfam" id="PF04932"/>
    </source>
</evidence>
<feature type="transmembrane region" description="Helical" evidence="5">
    <location>
        <begin position="27"/>
        <end position="45"/>
    </location>
</feature>
<reference evidence="7 8" key="1">
    <citation type="submission" date="2018-06" db="EMBL/GenBank/DDBJ databases">
        <authorList>
            <consortium name="Pathogen Informatics"/>
            <person name="Doyle S."/>
        </authorList>
    </citation>
    <scope>NUCLEOTIDE SEQUENCE [LARGE SCALE GENOMIC DNA]</scope>
    <source>
        <strain evidence="7 8">NCTC12221</strain>
    </source>
</reference>
<feature type="domain" description="O-antigen ligase-related" evidence="6">
    <location>
        <begin position="188"/>
        <end position="352"/>
    </location>
</feature>
<feature type="transmembrane region" description="Helical" evidence="5">
    <location>
        <begin position="121"/>
        <end position="142"/>
    </location>
</feature>
<keyword evidence="2 5" id="KW-0812">Transmembrane</keyword>
<keyword evidence="3 5" id="KW-1133">Transmembrane helix</keyword>
<feature type="transmembrane region" description="Helical" evidence="5">
    <location>
        <begin position="5"/>
        <end position="21"/>
    </location>
</feature>
<dbReference type="GO" id="GO:0016020">
    <property type="term" value="C:membrane"/>
    <property type="evidence" value="ECO:0007669"/>
    <property type="project" value="UniProtKB-SubCell"/>
</dbReference>
<feature type="transmembrane region" description="Helical" evidence="5">
    <location>
        <begin position="63"/>
        <end position="80"/>
    </location>
</feature>
<dbReference type="EMBL" id="UGHZ01000001">
    <property type="protein sequence ID" value="STP08782.1"/>
    <property type="molecule type" value="Genomic_DNA"/>
</dbReference>
<comment type="subcellular location">
    <subcellularLocation>
        <location evidence="1">Membrane</location>
        <topology evidence="1">Multi-pass membrane protein</topology>
    </subcellularLocation>
</comment>
<feature type="transmembrane region" description="Helical" evidence="5">
    <location>
        <begin position="204"/>
        <end position="222"/>
    </location>
</feature>
<dbReference type="AlphaFoldDB" id="A0A377JP18"/>
<feature type="transmembrane region" description="Helical" evidence="5">
    <location>
        <begin position="92"/>
        <end position="109"/>
    </location>
</feature>
<accession>A0A377JP18</accession>
<evidence type="ECO:0000313" key="7">
    <source>
        <dbReference type="EMBL" id="STP08782.1"/>
    </source>
</evidence>
<evidence type="ECO:0000256" key="3">
    <source>
        <dbReference type="ARBA" id="ARBA00022989"/>
    </source>
</evidence>
<gene>
    <name evidence="7" type="primary">rfaL</name>
    <name evidence="7" type="ORF">NCTC12221_00200</name>
</gene>
<dbReference type="PANTHER" id="PTHR37422:SF17">
    <property type="entry name" value="O-ANTIGEN LIGASE"/>
    <property type="match status" value="1"/>
</dbReference>
<proteinExistence type="predicted"/>